<sequence>MNFIKLYESGELSDIEIFLIDDKNKKCLKYHKVILYNGSPFFQKMFTASFKEKDQTQITLKVFDVDVFIDILKSFYGIEIAVQTSWKYQLTNYICRQYLLLDCKLPETLKVPENEFEEFLEITQSLEYTDEVVNLIKENLPLDFDLDKLSIELIKEIEKKYIDYQILVADSKGISIIDNNKINTIIKGNFSYLDYIKDLDIIIVKNRKFCGYSFYDLEGNIIDLSKTNENNKKYKYLSKNLDSKHFGNIGKLLGNLRQDFEYYNYSSDYKNIVLVCCPVREGDIDSEDDKYNKYKSRSMYIYNIRSRKIKIIYKIKDQNQSTQIQDQPLFVKDKIIFLEGDFINSKAKIYSTNDKIVKTICKINDDFAIIAYNGDDLILISANEKNKVYSLSKNKIVNKFNFESELWKVDFVSEETIIASKSTDEKTHIYIYNIMTGDLIKNLTINIPANHIKCIPIISSIKNKLRNYLNDSDNH</sequence>
<protein>
    <submittedName>
        <fullName evidence="3">BTB/POZ domain-containing protein</fullName>
    </submittedName>
</protein>
<evidence type="ECO:0000313" key="3">
    <source>
        <dbReference type="EMBL" id="AZL89858.1"/>
    </source>
</evidence>
<dbReference type="SUPFAM" id="SSF50978">
    <property type="entry name" value="WD40 repeat-like"/>
    <property type="match status" value="1"/>
</dbReference>
<dbReference type="InterPro" id="IPR011333">
    <property type="entry name" value="SKP1/BTB/POZ_sf"/>
</dbReference>
<dbReference type="EMBL" id="MH046811">
    <property type="protein sequence ID" value="AZL89858.1"/>
    <property type="molecule type" value="Genomic_DNA"/>
</dbReference>
<dbReference type="InterPro" id="IPR036322">
    <property type="entry name" value="WD40_repeat_dom_sf"/>
</dbReference>
<proteinExistence type="inferred from homology"/>
<dbReference type="CDD" id="cd18186">
    <property type="entry name" value="BTB_POZ_ZBTB_KLHL-like"/>
    <property type="match status" value="1"/>
</dbReference>
<dbReference type="PROSITE" id="PS50097">
    <property type="entry name" value="BTB"/>
    <property type="match status" value="1"/>
</dbReference>
<dbReference type="SUPFAM" id="SSF54695">
    <property type="entry name" value="POZ domain"/>
    <property type="match status" value="1"/>
</dbReference>
<gene>
    <name evidence="3" type="ORF">Mb1027</name>
</gene>
<organism evidence="3">
    <name type="scientific">Megavirus baoshan</name>
    <dbReference type="NCBI Taxonomy" id="2496520"/>
    <lineage>
        <taxon>Viruses</taxon>
        <taxon>Varidnaviria</taxon>
        <taxon>Bamfordvirae</taxon>
        <taxon>Nucleocytoviricota</taxon>
        <taxon>Megaviricetes</taxon>
        <taxon>Imitervirales</taxon>
        <taxon>Mimiviridae</taxon>
        <taxon>Megamimivirinae</taxon>
        <taxon>Megavirus</taxon>
        <taxon>Megavirus baoshanense</taxon>
    </lineage>
</organism>
<feature type="domain" description="BTB" evidence="2">
    <location>
        <begin position="13"/>
        <end position="84"/>
    </location>
</feature>
<dbReference type="InterPro" id="IPR000210">
    <property type="entry name" value="BTB/POZ_dom"/>
</dbReference>
<evidence type="ECO:0000259" key="2">
    <source>
        <dbReference type="PROSITE" id="PS50097"/>
    </source>
</evidence>
<dbReference type="Gene3D" id="3.30.710.10">
    <property type="entry name" value="Potassium Channel Kv1.1, Chain A"/>
    <property type="match status" value="1"/>
</dbReference>
<comment type="similarity">
    <text evidence="1">Belongs to the mimivirus BTB/WD family.</text>
</comment>
<evidence type="ECO:0000256" key="1">
    <source>
        <dbReference type="ARBA" id="ARBA00006497"/>
    </source>
</evidence>
<accession>A0A3S8UYW0</accession>
<reference evidence="3" key="1">
    <citation type="submission" date="2018-03" db="EMBL/GenBank/DDBJ databases">
        <title>Draft genome sequences of Megaviruse, new member of the family Mimiviridae isolated from water in Shanghai, China.</title>
        <authorList>
            <person name="Xia Y."/>
        </authorList>
    </citation>
    <scope>NUCLEOTIDE SEQUENCE</scope>
    <source>
        <strain evidence="3">SH</strain>
    </source>
</reference>
<dbReference type="Pfam" id="PF00651">
    <property type="entry name" value="BTB"/>
    <property type="match status" value="1"/>
</dbReference>
<name>A0A3S8UYW0_9VIRU</name>